<dbReference type="EMBL" id="CAXHTB010000006">
    <property type="protein sequence ID" value="CAL0308389.1"/>
    <property type="molecule type" value="Genomic_DNA"/>
</dbReference>
<evidence type="ECO:0000256" key="4">
    <source>
        <dbReference type="ARBA" id="ARBA00022737"/>
    </source>
</evidence>
<keyword evidence="4" id="KW-0677">Repeat</keyword>
<keyword evidence="2" id="KW-0433">Leucine-rich repeat</keyword>
<dbReference type="PANTHER" id="PTHR27008">
    <property type="entry name" value="OS04G0122200 PROTEIN"/>
    <property type="match status" value="1"/>
</dbReference>
<dbReference type="AlphaFoldDB" id="A0AAV1WGC9"/>
<dbReference type="PANTHER" id="PTHR27008:SF596">
    <property type="entry name" value="OS02G0215500 PROTEIN"/>
    <property type="match status" value="1"/>
</dbReference>
<keyword evidence="6" id="KW-0472">Membrane</keyword>
<evidence type="ECO:0000256" key="3">
    <source>
        <dbReference type="ARBA" id="ARBA00022692"/>
    </source>
</evidence>
<keyword evidence="3" id="KW-0812">Transmembrane</keyword>
<evidence type="ECO:0000256" key="5">
    <source>
        <dbReference type="ARBA" id="ARBA00022989"/>
    </source>
</evidence>
<gene>
    <name evidence="7" type="ORF">LLUT_LOCUS9449</name>
</gene>
<keyword evidence="5" id="KW-1133">Transmembrane helix</keyword>
<dbReference type="Proteomes" id="UP001497480">
    <property type="component" value="Unassembled WGS sequence"/>
</dbReference>
<organism evidence="7 8">
    <name type="scientific">Lupinus luteus</name>
    <name type="common">European yellow lupine</name>
    <dbReference type="NCBI Taxonomy" id="3873"/>
    <lineage>
        <taxon>Eukaryota</taxon>
        <taxon>Viridiplantae</taxon>
        <taxon>Streptophyta</taxon>
        <taxon>Embryophyta</taxon>
        <taxon>Tracheophyta</taxon>
        <taxon>Spermatophyta</taxon>
        <taxon>Magnoliopsida</taxon>
        <taxon>eudicotyledons</taxon>
        <taxon>Gunneridae</taxon>
        <taxon>Pentapetalae</taxon>
        <taxon>rosids</taxon>
        <taxon>fabids</taxon>
        <taxon>Fabales</taxon>
        <taxon>Fabaceae</taxon>
        <taxon>Papilionoideae</taxon>
        <taxon>50 kb inversion clade</taxon>
        <taxon>genistoids sensu lato</taxon>
        <taxon>core genistoids</taxon>
        <taxon>Genisteae</taxon>
        <taxon>Lupinus</taxon>
    </lineage>
</organism>
<dbReference type="Gene3D" id="3.80.10.10">
    <property type="entry name" value="Ribonuclease Inhibitor"/>
    <property type="match status" value="1"/>
</dbReference>
<protein>
    <recommendedName>
        <fullName evidence="9">Non-specific serine/threonine protein kinase</fullName>
    </recommendedName>
</protein>
<dbReference type="GO" id="GO:0016020">
    <property type="term" value="C:membrane"/>
    <property type="evidence" value="ECO:0007669"/>
    <property type="project" value="UniProtKB-SubCell"/>
</dbReference>
<evidence type="ECO:0008006" key="9">
    <source>
        <dbReference type="Google" id="ProtNLM"/>
    </source>
</evidence>
<comment type="caution">
    <text evidence="7">The sequence shown here is derived from an EMBL/GenBank/DDBJ whole genome shotgun (WGS) entry which is preliminary data.</text>
</comment>
<reference evidence="7 8" key="1">
    <citation type="submission" date="2024-03" db="EMBL/GenBank/DDBJ databases">
        <authorList>
            <person name="Martinez-Hernandez J."/>
        </authorList>
    </citation>
    <scope>NUCLEOTIDE SEQUENCE [LARGE SCALE GENOMIC DNA]</scope>
</reference>
<comment type="subcellular location">
    <subcellularLocation>
        <location evidence="1">Membrane</location>
    </subcellularLocation>
</comment>
<dbReference type="InterPro" id="IPR032675">
    <property type="entry name" value="LRR_dom_sf"/>
</dbReference>
<keyword evidence="8" id="KW-1185">Reference proteome</keyword>
<dbReference type="InterPro" id="IPR051809">
    <property type="entry name" value="Plant_receptor-like_S/T_kinase"/>
</dbReference>
<sequence>MTLFNTLNLSFNHLYGEVLIGGAFSNITKFSLTKNKDLCGGIPLLKLPACPSSRSKKHNNVTTIHLEILDQMDESYIYYFVYAYYDLQYFNSYIVEILGNG</sequence>
<evidence type="ECO:0000313" key="8">
    <source>
        <dbReference type="Proteomes" id="UP001497480"/>
    </source>
</evidence>
<evidence type="ECO:0000256" key="1">
    <source>
        <dbReference type="ARBA" id="ARBA00004370"/>
    </source>
</evidence>
<evidence type="ECO:0000313" key="7">
    <source>
        <dbReference type="EMBL" id="CAL0308389.1"/>
    </source>
</evidence>
<evidence type="ECO:0000256" key="2">
    <source>
        <dbReference type="ARBA" id="ARBA00022614"/>
    </source>
</evidence>
<accession>A0AAV1WGC9</accession>
<name>A0AAV1WGC9_LUPLU</name>
<evidence type="ECO:0000256" key="6">
    <source>
        <dbReference type="ARBA" id="ARBA00023136"/>
    </source>
</evidence>
<proteinExistence type="predicted"/>